<dbReference type="GO" id="GO:0016020">
    <property type="term" value="C:membrane"/>
    <property type="evidence" value="ECO:0007669"/>
    <property type="project" value="UniProtKB-SubCell"/>
</dbReference>
<organism evidence="7 9">
    <name type="scientific">Adineta steineri</name>
    <dbReference type="NCBI Taxonomy" id="433720"/>
    <lineage>
        <taxon>Eukaryota</taxon>
        <taxon>Metazoa</taxon>
        <taxon>Spiralia</taxon>
        <taxon>Gnathifera</taxon>
        <taxon>Rotifera</taxon>
        <taxon>Eurotatoria</taxon>
        <taxon>Bdelloidea</taxon>
        <taxon>Adinetida</taxon>
        <taxon>Adinetidae</taxon>
        <taxon>Adineta</taxon>
    </lineage>
</organism>
<evidence type="ECO:0000256" key="3">
    <source>
        <dbReference type="ARBA" id="ARBA00022989"/>
    </source>
</evidence>
<proteinExistence type="predicted"/>
<feature type="transmembrane region" description="Helical" evidence="5">
    <location>
        <begin position="97"/>
        <end position="116"/>
    </location>
</feature>
<dbReference type="EMBL" id="CAJNOE010000200">
    <property type="protein sequence ID" value="CAF1041081.1"/>
    <property type="molecule type" value="Genomic_DNA"/>
</dbReference>
<dbReference type="GO" id="GO:0004930">
    <property type="term" value="F:G protein-coupled receptor activity"/>
    <property type="evidence" value="ECO:0007669"/>
    <property type="project" value="InterPro"/>
</dbReference>
<keyword evidence="2 5" id="KW-0812">Transmembrane</keyword>
<dbReference type="SUPFAM" id="SSF81321">
    <property type="entry name" value="Family A G protein-coupled receptor-like"/>
    <property type="match status" value="1"/>
</dbReference>
<dbReference type="Proteomes" id="UP000663860">
    <property type="component" value="Unassembled WGS sequence"/>
</dbReference>
<feature type="transmembrane region" description="Helical" evidence="5">
    <location>
        <begin position="20"/>
        <end position="43"/>
    </location>
</feature>
<reference evidence="7" key="1">
    <citation type="submission" date="2021-02" db="EMBL/GenBank/DDBJ databases">
        <authorList>
            <person name="Nowell W R."/>
        </authorList>
    </citation>
    <scope>NUCLEOTIDE SEQUENCE</scope>
</reference>
<name>A0A814JR59_9BILA</name>
<feature type="transmembrane region" description="Helical" evidence="5">
    <location>
        <begin position="181"/>
        <end position="206"/>
    </location>
</feature>
<protein>
    <recommendedName>
        <fullName evidence="6">G-protein coupled receptors family 1 profile domain-containing protein</fullName>
    </recommendedName>
</protein>
<accession>A0A814JR59</accession>
<dbReference type="Gene3D" id="1.20.1070.10">
    <property type="entry name" value="Rhodopsin 7-helix transmembrane proteins"/>
    <property type="match status" value="1"/>
</dbReference>
<dbReference type="Pfam" id="PF00001">
    <property type="entry name" value="7tm_1"/>
    <property type="match status" value="1"/>
</dbReference>
<evidence type="ECO:0000313" key="9">
    <source>
        <dbReference type="Proteomes" id="UP000663860"/>
    </source>
</evidence>
<comment type="subcellular location">
    <subcellularLocation>
        <location evidence="1">Membrane</location>
    </subcellularLocation>
</comment>
<evidence type="ECO:0000256" key="4">
    <source>
        <dbReference type="ARBA" id="ARBA00023136"/>
    </source>
</evidence>
<dbReference type="PANTHER" id="PTHR46641">
    <property type="entry name" value="FMRFAMIDE RECEPTOR-RELATED"/>
    <property type="match status" value="1"/>
</dbReference>
<dbReference type="CDD" id="cd00637">
    <property type="entry name" value="7tm_classA_rhodopsin-like"/>
    <property type="match status" value="1"/>
</dbReference>
<dbReference type="AlphaFoldDB" id="A0A814JR59"/>
<keyword evidence="4 5" id="KW-0472">Membrane</keyword>
<evidence type="ECO:0000259" key="6">
    <source>
        <dbReference type="PROSITE" id="PS50262"/>
    </source>
</evidence>
<dbReference type="PROSITE" id="PS50262">
    <property type="entry name" value="G_PROTEIN_RECEP_F1_2"/>
    <property type="match status" value="1"/>
</dbReference>
<dbReference type="Proteomes" id="UP000663868">
    <property type="component" value="Unassembled WGS sequence"/>
</dbReference>
<evidence type="ECO:0000256" key="5">
    <source>
        <dbReference type="SAM" id="Phobius"/>
    </source>
</evidence>
<evidence type="ECO:0000313" key="7">
    <source>
        <dbReference type="EMBL" id="CAF1041081.1"/>
    </source>
</evidence>
<evidence type="ECO:0000313" key="8">
    <source>
        <dbReference type="EMBL" id="CAF4108808.1"/>
    </source>
</evidence>
<feature type="transmembrane region" description="Helical" evidence="5">
    <location>
        <begin position="136"/>
        <end position="161"/>
    </location>
</feature>
<comment type="caution">
    <text evidence="7">The sequence shown here is derived from an EMBL/GenBank/DDBJ whole genome shotgun (WGS) entry which is preliminary data.</text>
</comment>
<feature type="transmembrane region" description="Helical" evidence="5">
    <location>
        <begin position="278"/>
        <end position="300"/>
    </location>
</feature>
<dbReference type="InterPro" id="IPR000276">
    <property type="entry name" value="GPCR_Rhodpsn"/>
</dbReference>
<evidence type="ECO:0000256" key="1">
    <source>
        <dbReference type="ARBA" id="ARBA00004370"/>
    </source>
</evidence>
<feature type="transmembrane region" description="Helical" evidence="5">
    <location>
        <begin position="55"/>
        <end position="77"/>
    </location>
</feature>
<dbReference type="InterPro" id="IPR052954">
    <property type="entry name" value="GPCR-Ligand_Int"/>
</dbReference>
<gene>
    <name evidence="7" type="ORF">IZO911_LOCUS19793</name>
    <name evidence="8" type="ORF">KXQ929_LOCUS34961</name>
</gene>
<feature type="transmembrane region" description="Helical" evidence="5">
    <location>
        <begin position="234"/>
        <end position="258"/>
    </location>
</feature>
<sequence>MASSTEENFSLYYTTIQNRLYGIIGPILIGFGSIGAILSCCVFAQKTMRTNPCSIYFIAFNVANFLMLSCGLLPPILLYTINVDPSSYNVPYCKIHFYMAIVPAFLSPSYLVLASIDRALITSINALIRQKSTRRLAYWSIGGITLFSLLFFSHIFVRVNIHELYPGVVLCFYDAGNYRTFVTYSGLILGNLLPPLFMGLFALVTLKNIRRIRIRPMNHNAPTINSHRFKDRQLAIMLLSEIFVYILCCSMLPIIQIYTQSTQYQTKNDRQQALEPFLYGLAYLLSFIPVSIHFYINLAVSKTFRQKTIQMLFQLCQSCSFQGNNHQGASVVITINKSTA</sequence>
<keyword evidence="3 5" id="KW-1133">Transmembrane helix</keyword>
<feature type="domain" description="G-protein coupled receptors family 1 profile" evidence="6">
    <location>
        <begin position="35"/>
        <end position="297"/>
    </location>
</feature>
<dbReference type="PANTHER" id="PTHR46641:SF18">
    <property type="entry name" value="G-PROTEIN COUPLED RECEPTORS FAMILY 1 PROFILE DOMAIN-CONTAINING PROTEIN"/>
    <property type="match status" value="1"/>
</dbReference>
<evidence type="ECO:0000256" key="2">
    <source>
        <dbReference type="ARBA" id="ARBA00022692"/>
    </source>
</evidence>
<dbReference type="EMBL" id="CAJOBB010004927">
    <property type="protein sequence ID" value="CAF4108808.1"/>
    <property type="molecule type" value="Genomic_DNA"/>
</dbReference>
<dbReference type="InterPro" id="IPR017452">
    <property type="entry name" value="GPCR_Rhodpsn_7TM"/>
</dbReference>